<feature type="compositionally biased region" description="Low complexity" evidence="1">
    <location>
        <begin position="153"/>
        <end position="174"/>
    </location>
</feature>
<feature type="compositionally biased region" description="Basic residues" evidence="1">
    <location>
        <begin position="143"/>
        <end position="152"/>
    </location>
</feature>
<dbReference type="AlphaFoldDB" id="A0A9K3L321"/>
<organism evidence="2 3">
    <name type="scientific">Nitzschia inconspicua</name>
    <dbReference type="NCBI Taxonomy" id="303405"/>
    <lineage>
        <taxon>Eukaryota</taxon>
        <taxon>Sar</taxon>
        <taxon>Stramenopiles</taxon>
        <taxon>Ochrophyta</taxon>
        <taxon>Bacillariophyta</taxon>
        <taxon>Bacillariophyceae</taxon>
        <taxon>Bacillariophycidae</taxon>
        <taxon>Bacillariales</taxon>
        <taxon>Bacillariaceae</taxon>
        <taxon>Nitzschia</taxon>
    </lineage>
</organism>
<dbReference type="Proteomes" id="UP000693970">
    <property type="component" value="Unassembled WGS sequence"/>
</dbReference>
<feature type="region of interest" description="Disordered" evidence="1">
    <location>
        <begin position="512"/>
        <end position="532"/>
    </location>
</feature>
<reference evidence="2" key="1">
    <citation type="journal article" date="2021" name="Sci. Rep.">
        <title>Diploid genomic architecture of Nitzschia inconspicua, an elite biomass production diatom.</title>
        <authorList>
            <person name="Oliver A."/>
            <person name="Podell S."/>
            <person name="Pinowska A."/>
            <person name="Traller J.C."/>
            <person name="Smith S.R."/>
            <person name="McClure R."/>
            <person name="Beliaev A."/>
            <person name="Bohutskyi P."/>
            <person name="Hill E.A."/>
            <person name="Rabines A."/>
            <person name="Zheng H."/>
            <person name="Allen L.Z."/>
            <person name="Kuo A."/>
            <person name="Grigoriev I.V."/>
            <person name="Allen A.E."/>
            <person name="Hazlebeck D."/>
            <person name="Allen E.E."/>
        </authorList>
    </citation>
    <scope>NUCLEOTIDE SEQUENCE</scope>
    <source>
        <strain evidence="2">Hildebrandi</strain>
    </source>
</reference>
<name>A0A9K3L321_9STRA</name>
<dbReference type="PANTHER" id="PTHR34547">
    <property type="entry name" value="YACP-LIKE NYN DOMAIN PROTEIN"/>
    <property type="match status" value="1"/>
</dbReference>
<feature type="region of interest" description="Disordered" evidence="1">
    <location>
        <begin position="198"/>
        <end position="226"/>
    </location>
</feature>
<evidence type="ECO:0000313" key="3">
    <source>
        <dbReference type="Proteomes" id="UP000693970"/>
    </source>
</evidence>
<dbReference type="PANTHER" id="PTHR34547:SF1">
    <property type="entry name" value="YACP-LIKE NYN DOMAIN PROTEIN"/>
    <property type="match status" value="1"/>
</dbReference>
<gene>
    <name evidence="2" type="ORF">IV203_004111</name>
</gene>
<dbReference type="EMBL" id="JAGRRH010000016">
    <property type="protein sequence ID" value="KAG7354755.1"/>
    <property type="molecule type" value="Genomic_DNA"/>
</dbReference>
<sequence>MIDEVESRMLRMRRVKATLFATREVPTKSLLNSEKETTLRPIRGRRERNVVEKDVCTVRRRIKWGPLHVPGSRSQRTIRNFGLLVLSILCITSCFRFTPTEAFFTPSLSSATCLLHGTPISPRHSSSSGSSSPFLVMMGKGDGKKKRPKKNKSSPSASASSSPSPSMPQPQRVSTEINVPIRRQIAFGKINKMYRESLGGGTSSFRQSRNGGSGGAGGPAKPLRRTKYRKVLDEETIQQKALERQRKGQDPDWDVILNQTAADPIMFVDGYNIIHKWPRLKKHMAKGDLEKARRLLLDDLEQLASLKRWRIECVFDGGGNNRRQTNLGGGALVPTGKGKNAFQGAVSTSSSSPSDTMASKSVYNNQNTVRVVFTGRGVEADSYIESRCADAKNVTLGKTTSSLMVATDDAMIKMAALNAGALCMSADRFVLELKAVKKSMAYRVEAAMAAVNGHVMRPESLWGTNMLIESSNSNAPSKEIIEERADGTKMYIQRVGRGVFLVEDRREKNRKRLENKMKKLQEYKQGDEDENS</sequence>
<feature type="region of interest" description="Disordered" evidence="1">
    <location>
        <begin position="120"/>
        <end position="178"/>
    </location>
</feature>
<proteinExistence type="predicted"/>
<dbReference type="CDD" id="cd10912">
    <property type="entry name" value="PIN_YacP-like"/>
    <property type="match status" value="1"/>
</dbReference>
<evidence type="ECO:0000313" key="2">
    <source>
        <dbReference type="EMBL" id="KAG7354755.1"/>
    </source>
</evidence>
<evidence type="ECO:0000256" key="1">
    <source>
        <dbReference type="SAM" id="MobiDB-lite"/>
    </source>
</evidence>
<protein>
    <submittedName>
        <fullName evidence="2">YacP-like NYN domain containing protein</fullName>
    </submittedName>
</protein>
<reference evidence="2" key="2">
    <citation type="submission" date="2021-04" db="EMBL/GenBank/DDBJ databases">
        <authorList>
            <person name="Podell S."/>
        </authorList>
    </citation>
    <scope>NUCLEOTIDE SEQUENCE</scope>
    <source>
        <strain evidence="2">Hildebrandi</strain>
    </source>
</reference>
<comment type="caution">
    <text evidence="2">The sequence shown here is derived from an EMBL/GenBank/DDBJ whole genome shotgun (WGS) entry which is preliminary data.</text>
</comment>
<accession>A0A9K3L321</accession>
<dbReference type="OrthoDB" id="513221at2759"/>
<feature type="compositionally biased region" description="Basic and acidic residues" evidence="1">
    <location>
        <begin position="512"/>
        <end position="526"/>
    </location>
</feature>
<keyword evidence="3" id="KW-1185">Reference proteome</keyword>
<dbReference type="Pfam" id="PF05991">
    <property type="entry name" value="NYN_YacP"/>
    <property type="match status" value="2"/>
</dbReference>
<dbReference type="InterPro" id="IPR010298">
    <property type="entry name" value="YacP-like"/>
</dbReference>